<dbReference type="InterPro" id="IPR006143">
    <property type="entry name" value="RND_pump_MFP"/>
</dbReference>
<dbReference type="Pfam" id="PF25944">
    <property type="entry name" value="Beta-barrel_RND"/>
    <property type="match status" value="1"/>
</dbReference>
<sequence length="532" mass="51709">MSGSKPSARDPRRTPVLRPSLWALPLLVMLAACGPKNGAAPGAPGAPGGAAPPPPEVGVVVVKPEPIGLTTELPGRLEASRVAEVRARAAGIVLKRLFTEGSDVRAGQPLFQIDPATYQANVASAQATLARAQASLTQATAQAERYRPLVEANAISRQEYVNAVAAQKAAEADVAAARAALRTGQISLGYASVTAPIAGRIGRALVTEGALVGQGEPTPLAVIQQINPMYVNFTQSTSDVLRLRRAVESGEFRRAGDAGAARVQIVLEDGTVYSQAGKLLFQDLTVDPTSGQITLRAEVPNPQRVLLPGMYVRVRLEQAQTPSGIVLPQQAVTRGTTGDTVMVVGADGMVAPRPVKIGSAQGNRWIVLEGLKPGEQVMVDGFQKLRPNTPVKPVSWQPPASAAASGAAVPAGSGPGVGGAGGARGAGSGGAGGAGAAGSGGTDAAGAAGAGTTGGQAGPAGVNAGGTGSGGTQGAGSGAPQGGQPGGAAAVGGGAPQAGSGGTGSGAGGAGGGTGGTSGAAGGTGGAGAGSR</sequence>
<dbReference type="GO" id="GO:0005886">
    <property type="term" value="C:plasma membrane"/>
    <property type="evidence" value="ECO:0007669"/>
    <property type="project" value="TreeGrafter"/>
</dbReference>
<feature type="domain" description="Multidrug resistance protein MdtA-like barrel-sandwich hybrid" evidence="5">
    <location>
        <begin position="81"/>
        <end position="224"/>
    </location>
</feature>
<dbReference type="NCBIfam" id="TIGR01730">
    <property type="entry name" value="RND_mfp"/>
    <property type="match status" value="1"/>
</dbReference>
<gene>
    <name evidence="8" type="ORF">HQN59_02020</name>
</gene>
<dbReference type="GO" id="GO:0022857">
    <property type="term" value="F:transmembrane transporter activity"/>
    <property type="evidence" value="ECO:0007669"/>
    <property type="project" value="InterPro"/>
</dbReference>
<feature type="domain" description="Multidrug resistance protein MdtA-like alpha-helical hairpin" evidence="4">
    <location>
        <begin position="122"/>
        <end position="191"/>
    </location>
</feature>
<dbReference type="PANTHER" id="PTHR30158:SF3">
    <property type="entry name" value="MULTIDRUG EFFLUX PUMP SUBUNIT ACRA-RELATED"/>
    <property type="match status" value="1"/>
</dbReference>
<dbReference type="GO" id="GO:0030313">
    <property type="term" value="C:cell envelope"/>
    <property type="evidence" value="ECO:0007669"/>
    <property type="project" value="UniProtKB-SubCell"/>
</dbReference>
<evidence type="ECO:0000259" key="7">
    <source>
        <dbReference type="Pfam" id="PF25967"/>
    </source>
</evidence>
<evidence type="ECO:0000259" key="4">
    <source>
        <dbReference type="Pfam" id="PF25876"/>
    </source>
</evidence>
<dbReference type="SUPFAM" id="SSF111369">
    <property type="entry name" value="HlyD-like secretion proteins"/>
    <property type="match status" value="1"/>
</dbReference>
<dbReference type="Proteomes" id="UP000529637">
    <property type="component" value="Unassembled WGS sequence"/>
</dbReference>
<feature type="domain" description="Multidrug resistance protein MdtA-like C-terminal permuted SH3" evidence="7">
    <location>
        <begin position="325"/>
        <end position="384"/>
    </location>
</feature>
<keyword evidence="9" id="KW-1185">Reference proteome</keyword>
<comment type="subcellular location">
    <subcellularLocation>
        <location evidence="1">Cell envelope</location>
    </subcellularLocation>
</comment>
<dbReference type="InterPro" id="IPR058625">
    <property type="entry name" value="MdtA-like_BSH"/>
</dbReference>
<evidence type="ECO:0000313" key="8">
    <source>
        <dbReference type="EMBL" id="NUZ04526.1"/>
    </source>
</evidence>
<evidence type="ECO:0000256" key="2">
    <source>
        <dbReference type="ARBA" id="ARBA00009477"/>
    </source>
</evidence>
<dbReference type="Pfam" id="PF25917">
    <property type="entry name" value="BSH_RND"/>
    <property type="match status" value="1"/>
</dbReference>
<protein>
    <submittedName>
        <fullName evidence="8">Efflux RND transporter periplasmic adaptor subunit</fullName>
    </submittedName>
</protein>
<accession>A0A7Y6NK18</accession>
<evidence type="ECO:0000256" key="3">
    <source>
        <dbReference type="SAM" id="MobiDB-lite"/>
    </source>
</evidence>
<dbReference type="Pfam" id="PF25876">
    <property type="entry name" value="HH_MFP_RND"/>
    <property type="match status" value="1"/>
</dbReference>
<dbReference type="Gene3D" id="2.40.30.170">
    <property type="match status" value="1"/>
</dbReference>
<dbReference type="FunFam" id="2.40.420.20:FF:000001">
    <property type="entry name" value="Efflux RND transporter periplasmic adaptor subunit"/>
    <property type="match status" value="1"/>
</dbReference>
<dbReference type="AlphaFoldDB" id="A0A7Y6NK18"/>
<name>A0A7Y6NK18_9BURK</name>
<feature type="domain" description="Multidrug resistance protein MdtA-like beta-barrel" evidence="6">
    <location>
        <begin position="228"/>
        <end position="318"/>
    </location>
</feature>
<evidence type="ECO:0000256" key="1">
    <source>
        <dbReference type="ARBA" id="ARBA00004196"/>
    </source>
</evidence>
<comment type="caution">
    <text evidence="8">The sequence shown here is derived from an EMBL/GenBank/DDBJ whole genome shotgun (WGS) entry which is preliminary data.</text>
</comment>
<dbReference type="InterPro" id="IPR058624">
    <property type="entry name" value="MdtA-like_HH"/>
</dbReference>
<proteinExistence type="inferred from homology"/>
<dbReference type="PROSITE" id="PS51257">
    <property type="entry name" value="PROKAR_LIPOPROTEIN"/>
    <property type="match status" value="1"/>
</dbReference>
<dbReference type="EMBL" id="JABWMJ010000001">
    <property type="protein sequence ID" value="NUZ04526.1"/>
    <property type="molecule type" value="Genomic_DNA"/>
</dbReference>
<dbReference type="InterPro" id="IPR058627">
    <property type="entry name" value="MdtA-like_C"/>
</dbReference>
<evidence type="ECO:0000259" key="5">
    <source>
        <dbReference type="Pfam" id="PF25917"/>
    </source>
</evidence>
<comment type="similarity">
    <text evidence="2">Belongs to the membrane fusion protein (MFP) (TC 8.A.1) family.</text>
</comment>
<dbReference type="PANTHER" id="PTHR30158">
    <property type="entry name" value="ACRA/E-RELATED COMPONENT OF DRUG EFFLUX TRANSPORTER"/>
    <property type="match status" value="1"/>
</dbReference>
<dbReference type="InterPro" id="IPR058626">
    <property type="entry name" value="MdtA-like_b-barrel"/>
</dbReference>
<dbReference type="Gene3D" id="1.10.287.470">
    <property type="entry name" value="Helix hairpin bin"/>
    <property type="match status" value="1"/>
</dbReference>
<dbReference type="Gene3D" id="2.40.50.100">
    <property type="match status" value="1"/>
</dbReference>
<organism evidence="8 9">
    <name type="scientific">Piscinibacter koreensis</name>
    <dbReference type="NCBI Taxonomy" id="2742824"/>
    <lineage>
        <taxon>Bacteria</taxon>
        <taxon>Pseudomonadati</taxon>
        <taxon>Pseudomonadota</taxon>
        <taxon>Betaproteobacteria</taxon>
        <taxon>Burkholderiales</taxon>
        <taxon>Sphaerotilaceae</taxon>
        <taxon>Piscinibacter</taxon>
    </lineage>
</organism>
<feature type="region of interest" description="Disordered" evidence="3">
    <location>
        <begin position="420"/>
        <end position="532"/>
    </location>
</feature>
<evidence type="ECO:0000259" key="6">
    <source>
        <dbReference type="Pfam" id="PF25944"/>
    </source>
</evidence>
<dbReference type="GO" id="GO:0046677">
    <property type="term" value="P:response to antibiotic"/>
    <property type="evidence" value="ECO:0007669"/>
    <property type="project" value="TreeGrafter"/>
</dbReference>
<dbReference type="Pfam" id="PF25967">
    <property type="entry name" value="RND-MFP_C"/>
    <property type="match status" value="1"/>
</dbReference>
<reference evidence="8 9" key="1">
    <citation type="submission" date="2020-06" db="EMBL/GenBank/DDBJ databases">
        <title>Schlegella sp. ID0723 isolated from air conditioner.</title>
        <authorList>
            <person name="Kim D.Y."/>
            <person name="Kim D.-U."/>
        </authorList>
    </citation>
    <scope>NUCLEOTIDE SEQUENCE [LARGE SCALE GENOMIC DNA]</scope>
    <source>
        <strain evidence="8 9">ID0723</strain>
    </source>
</reference>
<dbReference type="Gene3D" id="2.40.420.20">
    <property type="match status" value="1"/>
</dbReference>
<evidence type="ECO:0000313" key="9">
    <source>
        <dbReference type="Proteomes" id="UP000529637"/>
    </source>
</evidence>